<dbReference type="SUPFAM" id="SSF55856">
    <property type="entry name" value="Cytochrome b5-like heme/steroid binding domain"/>
    <property type="match status" value="1"/>
</dbReference>
<dbReference type="InterPro" id="IPR036400">
    <property type="entry name" value="Cyt_B5-like_heme/steroid_sf"/>
</dbReference>
<evidence type="ECO:0000256" key="20">
    <source>
        <dbReference type="ARBA" id="ARBA00040437"/>
    </source>
</evidence>
<feature type="domain" description="Cytochrome b5 heme-binding" evidence="22">
    <location>
        <begin position="130"/>
        <end position="228"/>
    </location>
</feature>
<evidence type="ECO:0000256" key="19">
    <source>
        <dbReference type="ARBA" id="ARBA00038357"/>
    </source>
</evidence>
<feature type="compositionally biased region" description="Acidic residues" evidence="21">
    <location>
        <begin position="233"/>
        <end position="242"/>
    </location>
</feature>
<organism evidence="23 24">
    <name type="scientific">Oncorhynchus tshawytscha</name>
    <name type="common">Chinook salmon</name>
    <name type="synonym">Salmo tshawytscha</name>
    <dbReference type="NCBI Taxonomy" id="74940"/>
    <lineage>
        <taxon>Eukaryota</taxon>
        <taxon>Metazoa</taxon>
        <taxon>Chordata</taxon>
        <taxon>Craniata</taxon>
        <taxon>Vertebrata</taxon>
        <taxon>Euteleostomi</taxon>
        <taxon>Actinopterygii</taxon>
        <taxon>Neopterygii</taxon>
        <taxon>Teleostei</taxon>
        <taxon>Protacanthopterygii</taxon>
        <taxon>Salmoniformes</taxon>
        <taxon>Salmonidae</taxon>
        <taxon>Salmoninae</taxon>
        <taxon>Oncorhynchus</taxon>
    </lineage>
</organism>
<evidence type="ECO:0000256" key="10">
    <source>
        <dbReference type="ARBA" id="ARBA00022824"/>
    </source>
</evidence>
<evidence type="ECO:0000256" key="8">
    <source>
        <dbReference type="ARBA" id="ARBA00022723"/>
    </source>
</evidence>
<dbReference type="InterPro" id="IPR001199">
    <property type="entry name" value="Cyt_B5-like_heme/steroid-bd"/>
</dbReference>
<dbReference type="PANTHER" id="PTHR10281">
    <property type="entry name" value="MEMBRANE-ASSOCIATED PROGESTERONE RECEPTOR COMPONENT-RELATED"/>
    <property type="match status" value="1"/>
</dbReference>
<reference evidence="24" key="1">
    <citation type="journal article" date="2018" name="PLoS ONE">
        <title>Chinook salmon (Oncorhynchus tshawytscha) genome and transcriptome.</title>
        <authorList>
            <person name="Christensen K.A."/>
            <person name="Leong J.S."/>
            <person name="Sakhrani D."/>
            <person name="Biagi C.A."/>
            <person name="Minkley D.R."/>
            <person name="Withler R.E."/>
            <person name="Rondeau E.B."/>
            <person name="Koop B.F."/>
            <person name="Devlin R.H."/>
        </authorList>
    </citation>
    <scope>NUCLEOTIDE SEQUENCE [LARGE SCALE GENOMIC DNA]</scope>
</reference>
<evidence type="ECO:0000256" key="9">
    <source>
        <dbReference type="ARBA" id="ARBA00022787"/>
    </source>
</evidence>
<evidence type="ECO:0000256" key="18">
    <source>
        <dbReference type="ARBA" id="ARBA00037812"/>
    </source>
</evidence>
<dbReference type="AlphaFoldDB" id="A0AAZ3SGN1"/>
<dbReference type="FunFam" id="3.10.120.10:FF:000003">
    <property type="entry name" value="membrane-associated progesterone receptor component 1"/>
    <property type="match status" value="1"/>
</dbReference>
<evidence type="ECO:0000313" key="23">
    <source>
        <dbReference type="Ensembl" id="ENSOTSP00005152267.1"/>
    </source>
</evidence>
<keyword evidence="14" id="KW-0446">Lipid-binding</keyword>
<sequence length="249" mass="28477">MISFFLNIQKYLTCFVLYDVVFPVSRCFLKVSMQYPVQLVALVYHKHWMPIALTPSKKIPKKKHTAINMADTKGADETTPGVLQEMFTSPLNLSLLGLCIFLLYKIFRGDTPADMGEVEEPLPKFKKRDFTLAELQPYDGLQNPRILMSVNSKVFDVTRGKTFYGPEGPYGVFAGKDASRGLATFCLEKEALKETYDDLSDLNAMQQESLNEWETQFTQKYDYVGKLLKPGEEPTEYTDDEEVKDKKMD</sequence>
<evidence type="ECO:0000256" key="3">
    <source>
        <dbReference type="ARBA" id="ARBA00004613"/>
    </source>
</evidence>
<keyword evidence="5" id="KW-0597">Phosphoprotein</keyword>
<keyword evidence="16" id="KW-0472">Membrane</keyword>
<keyword evidence="4" id="KW-0964">Secreted</keyword>
<dbReference type="SMART" id="SM01117">
    <property type="entry name" value="Cyt-b5"/>
    <property type="match status" value="1"/>
</dbReference>
<dbReference type="InterPro" id="IPR050577">
    <property type="entry name" value="MAPR/NEUFC/NENF-like"/>
</dbReference>
<dbReference type="GO" id="GO:0046872">
    <property type="term" value="F:metal ion binding"/>
    <property type="evidence" value="ECO:0007669"/>
    <property type="project" value="UniProtKB-KW"/>
</dbReference>
<reference evidence="23" key="3">
    <citation type="submission" date="2025-09" db="UniProtKB">
        <authorList>
            <consortium name="Ensembl"/>
        </authorList>
    </citation>
    <scope>IDENTIFICATION</scope>
</reference>
<dbReference type="GO" id="GO:0005576">
    <property type="term" value="C:extracellular region"/>
    <property type="evidence" value="ECO:0007669"/>
    <property type="project" value="UniProtKB-SubCell"/>
</dbReference>
<evidence type="ECO:0000256" key="15">
    <source>
        <dbReference type="ARBA" id="ARBA00023128"/>
    </source>
</evidence>
<dbReference type="GO" id="GO:0005741">
    <property type="term" value="C:mitochondrial outer membrane"/>
    <property type="evidence" value="ECO:0007669"/>
    <property type="project" value="UniProtKB-SubCell"/>
</dbReference>
<keyword evidence="9" id="KW-1000">Mitochondrion outer membrane</keyword>
<keyword evidence="6" id="KW-0754">Steroid-binding</keyword>
<proteinExistence type="inferred from homology"/>
<evidence type="ECO:0000256" key="17">
    <source>
        <dbReference type="ARBA" id="ARBA00023170"/>
    </source>
</evidence>
<evidence type="ECO:0000259" key="22">
    <source>
        <dbReference type="SMART" id="SM01117"/>
    </source>
</evidence>
<keyword evidence="11" id="KW-0492">Microsome</keyword>
<evidence type="ECO:0000256" key="21">
    <source>
        <dbReference type="SAM" id="MobiDB-lite"/>
    </source>
</evidence>
<dbReference type="GO" id="GO:0005789">
    <property type="term" value="C:endoplasmic reticulum membrane"/>
    <property type="evidence" value="ECO:0007669"/>
    <property type="project" value="UniProtKB-SubCell"/>
</dbReference>
<dbReference type="PANTHER" id="PTHR10281:SF23">
    <property type="entry name" value="MEMBRANE-ASSOCIATED PROGESTERONE RECEPTOR COMPONENT 1"/>
    <property type="match status" value="1"/>
</dbReference>
<keyword evidence="24" id="KW-1185">Reference proteome</keyword>
<keyword evidence="8" id="KW-0479">Metal-binding</keyword>
<gene>
    <name evidence="23" type="primary">PGRMC1</name>
</gene>
<evidence type="ECO:0000256" key="4">
    <source>
        <dbReference type="ARBA" id="ARBA00022525"/>
    </source>
</evidence>
<evidence type="ECO:0000256" key="1">
    <source>
        <dbReference type="ARBA" id="ARBA00004111"/>
    </source>
</evidence>
<reference evidence="23" key="2">
    <citation type="submission" date="2025-08" db="UniProtKB">
        <authorList>
            <consortium name="Ensembl"/>
        </authorList>
    </citation>
    <scope>IDENTIFICATION</scope>
</reference>
<keyword evidence="7" id="KW-0812">Transmembrane</keyword>
<accession>A0AAZ3SGN1</accession>
<keyword evidence="17" id="KW-0675">Receptor</keyword>
<keyword evidence="13" id="KW-0408">Iron</keyword>
<evidence type="ECO:0000256" key="11">
    <source>
        <dbReference type="ARBA" id="ARBA00022848"/>
    </source>
</evidence>
<evidence type="ECO:0000256" key="13">
    <source>
        <dbReference type="ARBA" id="ARBA00023004"/>
    </source>
</evidence>
<evidence type="ECO:0000313" key="24">
    <source>
        <dbReference type="Proteomes" id="UP000694402"/>
    </source>
</evidence>
<dbReference type="Ensembl" id="ENSOTST00005141996.1">
    <property type="protein sequence ID" value="ENSOTSP00005152267.1"/>
    <property type="gene ID" value="ENSOTSG00005015960.2"/>
</dbReference>
<name>A0AAZ3SGN1_ONCTS</name>
<feature type="region of interest" description="Disordered" evidence="21">
    <location>
        <begin position="229"/>
        <end position="249"/>
    </location>
</feature>
<evidence type="ECO:0000256" key="6">
    <source>
        <dbReference type="ARBA" id="ARBA00022665"/>
    </source>
</evidence>
<evidence type="ECO:0000256" key="12">
    <source>
        <dbReference type="ARBA" id="ARBA00022989"/>
    </source>
</evidence>
<evidence type="ECO:0000256" key="14">
    <source>
        <dbReference type="ARBA" id="ARBA00023121"/>
    </source>
</evidence>
<keyword evidence="15" id="KW-0496">Mitochondrion</keyword>
<evidence type="ECO:0000256" key="2">
    <source>
        <dbReference type="ARBA" id="ARBA00004389"/>
    </source>
</evidence>
<evidence type="ECO:0000256" key="5">
    <source>
        <dbReference type="ARBA" id="ARBA00022553"/>
    </source>
</evidence>
<dbReference type="Pfam" id="PF00173">
    <property type="entry name" value="Cyt-b5"/>
    <property type="match status" value="1"/>
</dbReference>
<keyword evidence="12" id="KW-1133">Transmembrane helix</keyword>
<comment type="similarity">
    <text evidence="19">Belongs to the cytochrome b5 family. MAPR subfamily.</text>
</comment>
<dbReference type="Proteomes" id="UP000694402">
    <property type="component" value="Unassembled WGS sequence"/>
</dbReference>
<dbReference type="GeneTree" id="ENSGT00940000160619"/>
<dbReference type="Gene3D" id="3.10.120.10">
    <property type="entry name" value="Cytochrome b5-like heme/steroid binding domain"/>
    <property type="match status" value="1"/>
</dbReference>
<protein>
    <recommendedName>
        <fullName evidence="20">Membrane-associated progesterone receptor component 1</fullName>
    </recommendedName>
</protein>
<comment type="subcellular location">
    <subcellularLocation>
        <location evidence="2">Endoplasmic reticulum membrane</location>
        <topology evidence="2">Single-pass membrane protein</topology>
    </subcellularLocation>
    <subcellularLocation>
        <location evidence="1">Microsome membrane</location>
        <topology evidence="1">Single-pass membrane protein</topology>
    </subcellularLocation>
    <subcellularLocation>
        <location evidence="18">Mitochondrion outer membrane</location>
        <topology evidence="18">Single-pass membrane protein</topology>
        <orientation evidence="18">Extracellular side</orientation>
    </subcellularLocation>
    <subcellularLocation>
        <location evidence="3">Secreted</location>
    </subcellularLocation>
</comment>
<dbReference type="GO" id="GO:0005496">
    <property type="term" value="F:steroid binding"/>
    <property type="evidence" value="ECO:0007669"/>
    <property type="project" value="UniProtKB-KW"/>
</dbReference>
<evidence type="ECO:0000256" key="16">
    <source>
        <dbReference type="ARBA" id="ARBA00023136"/>
    </source>
</evidence>
<evidence type="ECO:0000256" key="7">
    <source>
        <dbReference type="ARBA" id="ARBA00022692"/>
    </source>
</evidence>
<keyword evidence="10" id="KW-0256">Endoplasmic reticulum</keyword>